<dbReference type="KEGG" id="blac:94345078"/>
<accession>A0A976IEM5</accession>
<dbReference type="GeneID" id="94345078"/>
<evidence type="ECO:0000313" key="2">
    <source>
        <dbReference type="EMBL" id="TDH69752.1"/>
    </source>
</evidence>
<dbReference type="EMBL" id="SHOA02000007">
    <property type="protein sequence ID" value="TDH69752.1"/>
    <property type="molecule type" value="Genomic_DNA"/>
</dbReference>
<evidence type="ECO:0000313" key="1">
    <source>
        <dbReference type="EMBL" id="TDH69001.1"/>
    </source>
</evidence>
<evidence type="ECO:0000313" key="3">
    <source>
        <dbReference type="EMBL" id="TDH69856.1"/>
    </source>
</evidence>
<keyword evidence="4" id="KW-1185">Reference proteome</keyword>
<reference evidence="1 4" key="1">
    <citation type="journal article" date="2021" name="Genome Biol.">
        <title>AFLAP: assembly-free linkage analysis pipeline using k-mers from genome sequencing data.</title>
        <authorList>
            <person name="Fletcher K."/>
            <person name="Zhang L."/>
            <person name="Gil J."/>
            <person name="Han R."/>
            <person name="Cavanaugh K."/>
            <person name="Michelmore R."/>
        </authorList>
    </citation>
    <scope>NUCLEOTIDE SEQUENCE [LARGE SCALE GENOMIC DNA]</scope>
    <source>
        <strain evidence="1 4">SF5</strain>
    </source>
</reference>
<dbReference type="Proteomes" id="UP000294530">
    <property type="component" value="Unassembled WGS sequence"/>
</dbReference>
<dbReference type="OrthoDB" id="728at2759"/>
<dbReference type="InterPro" id="IPR050214">
    <property type="entry name" value="Cys_Synth/Cystath_Beta-Synth"/>
</dbReference>
<dbReference type="EMBL" id="SHOA02000016">
    <property type="protein sequence ID" value="TDH69001.1"/>
    <property type="molecule type" value="Genomic_DNA"/>
</dbReference>
<sequence>MESKVLFDVDSNIMSGDESFSFADLRTSSPGSGRPDAHYSHPQHWQKAHLQCELLAKCEFFNAGGSTTDRVGKRMIEDAETSGRIKSGDTLIEPKSDNTDAYNYLFKKSYLAMLMKILLKLLAWRLHLL</sequence>
<proteinExistence type="predicted"/>
<organism evidence="1 4">
    <name type="scientific">Bremia lactucae</name>
    <name type="common">Lettuce downy mildew</name>
    <dbReference type="NCBI Taxonomy" id="4779"/>
    <lineage>
        <taxon>Eukaryota</taxon>
        <taxon>Sar</taxon>
        <taxon>Stramenopiles</taxon>
        <taxon>Oomycota</taxon>
        <taxon>Peronosporomycetes</taxon>
        <taxon>Peronosporales</taxon>
        <taxon>Peronosporaceae</taxon>
        <taxon>Bremia</taxon>
    </lineage>
</organism>
<dbReference type="SUPFAM" id="SSF53686">
    <property type="entry name" value="Tryptophan synthase beta subunit-like PLP-dependent enzymes"/>
    <property type="match status" value="1"/>
</dbReference>
<dbReference type="AlphaFoldDB" id="A0A976IEM5"/>
<dbReference type="Gene3D" id="3.40.50.1100">
    <property type="match status" value="2"/>
</dbReference>
<protein>
    <submittedName>
        <fullName evidence="1">Uncharacterized protein</fullName>
    </submittedName>
</protein>
<dbReference type="PANTHER" id="PTHR10314">
    <property type="entry name" value="CYSTATHIONINE BETA-SYNTHASE"/>
    <property type="match status" value="1"/>
</dbReference>
<evidence type="ECO:0000313" key="4">
    <source>
        <dbReference type="Proteomes" id="UP000294530"/>
    </source>
</evidence>
<name>A0A976IEM5_BRELC</name>
<comment type="caution">
    <text evidence="1">The sequence shown here is derived from an EMBL/GenBank/DDBJ whole genome shotgun (WGS) entry which is preliminary data.</text>
</comment>
<reference evidence="1" key="2">
    <citation type="submission" date="2021-07" db="EMBL/GenBank/DDBJ databases">
        <authorList>
            <person name="Fletcher K."/>
        </authorList>
    </citation>
    <scope>NUCLEOTIDE SEQUENCE</scope>
    <source>
        <strain evidence="1">SF5</strain>
    </source>
</reference>
<dbReference type="EMBL" id="SHOA02000007">
    <property type="protein sequence ID" value="TDH69856.1"/>
    <property type="molecule type" value="Genomic_DNA"/>
</dbReference>
<dbReference type="RefSeq" id="XP_067819251.1">
    <property type="nucleotide sequence ID" value="XM_067959407.1"/>
</dbReference>
<dbReference type="InterPro" id="IPR036052">
    <property type="entry name" value="TrpB-like_PALP_sf"/>
</dbReference>
<gene>
    <name evidence="2" type="ORF">CCR75_001303</name>
    <name evidence="3" type="ORF">CCR75_004774</name>
    <name evidence="1" type="ORF">CCR75_005165</name>
</gene>